<keyword evidence="7 11" id="KW-0067">ATP-binding</keyword>
<evidence type="ECO:0000256" key="6">
    <source>
        <dbReference type="ARBA" id="ARBA00022777"/>
    </source>
</evidence>
<evidence type="ECO:0000256" key="5">
    <source>
        <dbReference type="ARBA" id="ARBA00022741"/>
    </source>
</evidence>
<dbReference type="GO" id="GO:0005524">
    <property type="term" value="F:ATP binding"/>
    <property type="evidence" value="ECO:0007669"/>
    <property type="project" value="UniProtKB-UniRule"/>
</dbReference>
<dbReference type="InterPro" id="IPR002498">
    <property type="entry name" value="PInositol-4-P-4/5-kinase_core"/>
</dbReference>
<dbReference type="OrthoDB" id="20783at2759"/>
<keyword evidence="5 11" id="KW-0547">Nucleotide-binding</keyword>
<dbReference type="GO" id="GO:0016308">
    <property type="term" value="F:1-phosphatidylinositol-4-phosphate 5-kinase activity"/>
    <property type="evidence" value="ECO:0007669"/>
    <property type="project" value="UniProtKB-EC"/>
</dbReference>
<dbReference type="PANTHER" id="PTHR23086">
    <property type="entry name" value="PHOSPHATIDYLINOSITOL-4-PHOSPHATE 5-KINASE"/>
    <property type="match status" value="1"/>
</dbReference>
<dbReference type="AlphaFoldDB" id="A0A8H7QVN5"/>
<dbReference type="InterPro" id="IPR027484">
    <property type="entry name" value="PInositol-4-P-5-kinase_N"/>
</dbReference>
<name>A0A8H7QVN5_9FUNG</name>
<dbReference type="EMBL" id="JAEPRD010000094">
    <property type="protein sequence ID" value="KAG2199564.1"/>
    <property type="molecule type" value="Genomic_DNA"/>
</dbReference>
<evidence type="ECO:0000313" key="13">
    <source>
        <dbReference type="EMBL" id="KAG2199564.1"/>
    </source>
</evidence>
<evidence type="ECO:0000256" key="2">
    <source>
        <dbReference type="ARBA" id="ARBA00012172"/>
    </source>
</evidence>
<keyword evidence="14" id="KW-1185">Reference proteome</keyword>
<organism evidence="13 14">
    <name type="scientific">Mucor saturninus</name>
    <dbReference type="NCBI Taxonomy" id="64648"/>
    <lineage>
        <taxon>Eukaryota</taxon>
        <taxon>Fungi</taxon>
        <taxon>Fungi incertae sedis</taxon>
        <taxon>Mucoromycota</taxon>
        <taxon>Mucoromycotina</taxon>
        <taxon>Mucoromycetes</taxon>
        <taxon>Mucorales</taxon>
        <taxon>Mucorineae</taxon>
        <taxon>Mucoraceae</taxon>
        <taxon>Mucor</taxon>
    </lineage>
</organism>
<dbReference type="Gene3D" id="3.30.810.10">
    <property type="entry name" value="2-Layer Sandwich"/>
    <property type="match status" value="1"/>
</dbReference>
<comment type="caution">
    <text evidence="13">The sequence shown here is derived from an EMBL/GenBank/DDBJ whole genome shotgun (WGS) entry which is preliminary data.</text>
</comment>
<evidence type="ECO:0000256" key="7">
    <source>
        <dbReference type="ARBA" id="ARBA00022840"/>
    </source>
</evidence>
<dbReference type="SUPFAM" id="SSF56104">
    <property type="entry name" value="SAICAR synthase-like"/>
    <property type="match status" value="1"/>
</dbReference>
<proteinExistence type="predicted"/>
<evidence type="ECO:0000256" key="10">
    <source>
        <dbReference type="ARBA" id="ARBA00082306"/>
    </source>
</evidence>
<evidence type="ECO:0000256" key="1">
    <source>
        <dbReference type="ARBA" id="ARBA00000444"/>
    </source>
</evidence>
<dbReference type="PROSITE" id="PS51455">
    <property type="entry name" value="PIPK"/>
    <property type="match status" value="1"/>
</dbReference>
<dbReference type="GO" id="GO:0046854">
    <property type="term" value="P:phosphatidylinositol phosphate biosynthetic process"/>
    <property type="evidence" value="ECO:0007669"/>
    <property type="project" value="TreeGrafter"/>
</dbReference>
<dbReference type="GO" id="GO:0005886">
    <property type="term" value="C:plasma membrane"/>
    <property type="evidence" value="ECO:0007669"/>
    <property type="project" value="TreeGrafter"/>
</dbReference>
<evidence type="ECO:0000259" key="12">
    <source>
        <dbReference type="PROSITE" id="PS51455"/>
    </source>
</evidence>
<accession>A0A8H7QVN5</accession>
<gene>
    <name evidence="13" type="ORF">INT47_012164</name>
</gene>
<dbReference type="InterPro" id="IPR027483">
    <property type="entry name" value="PInositol-4-P-4/5-kinase_C_sf"/>
</dbReference>
<dbReference type="Gene3D" id="3.30.800.10">
    <property type="entry name" value="Phosphatidylinositol Phosphate Kinase II Beta"/>
    <property type="match status" value="1"/>
</dbReference>
<evidence type="ECO:0000256" key="11">
    <source>
        <dbReference type="PROSITE-ProRule" id="PRU00781"/>
    </source>
</evidence>
<evidence type="ECO:0000313" key="14">
    <source>
        <dbReference type="Proteomes" id="UP000603453"/>
    </source>
</evidence>
<evidence type="ECO:0000256" key="8">
    <source>
        <dbReference type="ARBA" id="ARBA00078403"/>
    </source>
</evidence>
<evidence type="ECO:0000256" key="9">
    <source>
        <dbReference type="ARBA" id="ARBA00080374"/>
    </source>
</evidence>
<dbReference type="EC" id="2.7.1.68" evidence="2"/>
<feature type="domain" description="PIPK" evidence="12">
    <location>
        <begin position="86"/>
        <end position="478"/>
    </location>
</feature>
<dbReference type="CDD" id="cd17303">
    <property type="entry name" value="PIPKc_PIP5K_yeast_like"/>
    <property type="match status" value="1"/>
</dbReference>
<comment type="catalytic activity">
    <reaction evidence="1">
        <text>a 1,2-diacyl-sn-glycero-3-phospho-(1D-myo-inositol 4-phosphate) + ATP = a 1,2-diacyl-sn-glycero-3-phospho-(1D-myo-inositol-4,5-bisphosphate) + ADP + H(+)</text>
        <dbReference type="Rhea" id="RHEA:14425"/>
        <dbReference type="ChEBI" id="CHEBI:15378"/>
        <dbReference type="ChEBI" id="CHEBI:30616"/>
        <dbReference type="ChEBI" id="CHEBI:58178"/>
        <dbReference type="ChEBI" id="CHEBI:58456"/>
        <dbReference type="ChEBI" id="CHEBI:456216"/>
        <dbReference type="EC" id="2.7.1.68"/>
    </reaction>
</comment>
<keyword evidence="6 11" id="KW-0418">Kinase</keyword>
<dbReference type="SMART" id="SM00330">
    <property type="entry name" value="PIPKc"/>
    <property type="match status" value="1"/>
</dbReference>
<sequence length="485" mass="55836">MDEVSLYPLEITQSNPLPSSREDTNFVINPRYTVTPDLGLLTLEEETNLEEVIVDRMYARRTSRRVMSDDEDDENRVTIGTRVGEGHRNYKLMYDMLTGIRTAVGRVSAKIERELCEEDFTAAHKLVFDESGNELTPGVMYDFKFKDYCPWVFRHLRQSFHIDAADYMMSLTNKYILSELGSPGKSGSFFYYSKDYRFIIKTIPKSEHRFMRKILPHYYEHVKNQPHTLLCRYYGLHRIKLPHGPKIRFVVMGNVFPSDKDVHATYDLKGSTQGRRTTAKEIARNPQAVLKDLNWMEAACLLELGPEKKKDFIEQLHRDVELLIKLNIMDYSLLVGVHELNVGNSKHIRDQLVICVRSRHVCIVTMMINMSVRIEVRKSIKFEGPIQLDASQVLTVGPPGRRKCKFYADRGGFTSTDGGDNETNTLYFLGIIDILTPYNLKKKAEHLVKGLVQDKATISAVKPMKYGIRFAEFIESNVGVINEKQ</sequence>
<keyword evidence="3" id="KW-0597">Phosphoprotein</keyword>
<evidence type="ECO:0000256" key="4">
    <source>
        <dbReference type="ARBA" id="ARBA00022679"/>
    </source>
</evidence>
<dbReference type="PANTHER" id="PTHR23086:SF8">
    <property type="entry name" value="PHOSPHATIDYLINOSITOL 5-PHOSPHATE 4-KINASE, ISOFORM A"/>
    <property type="match status" value="1"/>
</dbReference>
<dbReference type="InterPro" id="IPR023610">
    <property type="entry name" value="PInositol-4/5-P-5/4-kinase"/>
</dbReference>
<keyword evidence="4 11" id="KW-0808">Transferase</keyword>
<reference evidence="13" key="1">
    <citation type="submission" date="2020-12" db="EMBL/GenBank/DDBJ databases">
        <title>Metabolic potential, ecology and presence of endohyphal bacteria is reflected in genomic diversity of Mucoromycotina.</title>
        <authorList>
            <person name="Muszewska A."/>
            <person name="Okrasinska A."/>
            <person name="Steczkiewicz K."/>
            <person name="Drgas O."/>
            <person name="Orlowska M."/>
            <person name="Perlinska-Lenart U."/>
            <person name="Aleksandrzak-Piekarczyk T."/>
            <person name="Szatraj K."/>
            <person name="Zielenkiewicz U."/>
            <person name="Pilsyk S."/>
            <person name="Malc E."/>
            <person name="Mieczkowski P."/>
            <person name="Kruszewska J.S."/>
            <person name="Biernat P."/>
            <person name="Pawlowska J."/>
        </authorList>
    </citation>
    <scope>NUCLEOTIDE SEQUENCE</scope>
    <source>
        <strain evidence="13">WA0000017839</strain>
    </source>
</reference>
<dbReference type="Proteomes" id="UP000603453">
    <property type="component" value="Unassembled WGS sequence"/>
</dbReference>
<protein>
    <recommendedName>
        <fullName evidence="2">1-phosphatidylinositol-4-phosphate 5-kinase</fullName>
        <ecNumber evidence="2">2.7.1.68</ecNumber>
    </recommendedName>
    <alternativeName>
        <fullName evidence="10">1-phosphatidylinositol 4-phosphate kinase</fullName>
    </alternativeName>
    <alternativeName>
        <fullName evidence="8">Diphosphoinositide kinase</fullName>
    </alternativeName>
    <alternativeName>
        <fullName evidence="9">PIP5K</fullName>
    </alternativeName>
</protein>
<evidence type="ECO:0000256" key="3">
    <source>
        <dbReference type="ARBA" id="ARBA00022553"/>
    </source>
</evidence>
<dbReference type="FunFam" id="3.30.800.10:FF:000009">
    <property type="entry name" value="Phosphatidylinositol 4-phosphate 5-kinase its3"/>
    <property type="match status" value="1"/>
</dbReference>
<dbReference type="Pfam" id="PF01504">
    <property type="entry name" value="PIP5K"/>
    <property type="match status" value="1"/>
</dbReference>